<dbReference type="PATRIC" id="fig|797209.4.peg.3347"/>
<proteinExistence type="predicted"/>
<sequence>MYGRNGTKRANVWAGLYAGLIGTPDERTETDGEGPEAGTERLDGRSERSEGD</sequence>
<name>E7QX83_HALPU</name>
<dbReference type="EMBL" id="FRAN01000001">
    <property type="protein sequence ID" value="SHK24997.1"/>
    <property type="molecule type" value="Genomic_DNA"/>
</dbReference>
<dbReference type="AlphaFoldDB" id="E7QX83"/>
<accession>E7QX83</accession>
<dbReference type="Proteomes" id="UP000003751">
    <property type="component" value="Unassembled WGS sequence"/>
</dbReference>
<keyword evidence="5" id="KW-1185">Reference proteome</keyword>
<protein>
    <submittedName>
        <fullName evidence="2">Uncharacterized protein</fullName>
    </submittedName>
</protein>
<dbReference type="GeneID" id="300001711"/>
<dbReference type="Proteomes" id="UP000184203">
    <property type="component" value="Unassembled WGS sequence"/>
</dbReference>
<gene>
    <name evidence="3" type="ORF">SAMN05444342_1102</name>
    <name evidence="2" type="ORF">ZOD2009_17108</name>
</gene>
<feature type="compositionally biased region" description="Basic and acidic residues" evidence="1">
    <location>
        <begin position="38"/>
        <end position="52"/>
    </location>
</feature>
<evidence type="ECO:0000313" key="4">
    <source>
        <dbReference type="Proteomes" id="UP000003751"/>
    </source>
</evidence>
<evidence type="ECO:0000313" key="3">
    <source>
        <dbReference type="EMBL" id="SHK24997.1"/>
    </source>
</evidence>
<dbReference type="EMBL" id="AEMG01000019">
    <property type="protein sequence ID" value="EFW90886.1"/>
    <property type="molecule type" value="Genomic_DNA"/>
</dbReference>
<evidence type="ECO:0000256" key="1">
    <source>
        <dbReference type="SAM" id="MobiDB-lite"/>
    </source>
</evidence>
<evidence type="ECO:0000313" key="2">
    <source>
        <dbReference type="EMBL" id="EFW90886.1"/>
    </source>
</evidence>
<reference evidence="2 4" key="1">
    <citation type="journal article" date="2014" name="ISME J.">
        <title>Trehalose/2-sulfotrehalose biosynthesis and glycine-betaine uptake are widely spread mechanisms for osmoadaptation in the Halobacteriales.</title>
        <authorList>
            <person name="Youssef N.H."/>
            <person name="Savage-Ashlock K.N."/>
            <person name="McCully A.L."/>
            <person name="Luedtke B."/>
            <person name="Shaw E.I."/>
            <person name="Hoff W.D."/>
            <person name="Elshahed M.S."/>
        </authorList>
    </citation>
    <scope>NUCLEOTIDE SEQUENCE [LARGE SCALE GENOMIC DNA]</scope>
    <source>
        <strain evidence="2 4">DX253</strain>
    </source>
</reference>
<reference evidence="3" key="2">
    <citation type="submission" date="2016-11" db="EMBL/GenBank/DDBJ databases">
        <authorList>
            <person name="Jaros S."/>
            <person name="Januszkiewicz K."/>
            <person name="Wedrychowicz H."/>
        </authorList>
    </citation>
    <scope>NUCLEOTIDE SEQUENCE [LARGE SCALE GENOMIC DNA]</scope>
    <source>
        <strain evidence="3">DX253</strain>
    </source>
</reference>
<organism evidence="2 4">
    <name type="scientific">Haladaptatus paucihalophilus DX253</name>
    <dbReference type="NCBI Taxonomy" id="797209"/>
    <lineage>
        <taxon>Archaea</taxon>
        <taxon>Methanobacteriati</taxon>
        <taxon>Methanobacteriota</taxon>
        <taxon>Stenosarchaea group</taxon>
        <taxon>Halobacteria</taxon>
        <taxon>Halobacteriales</taxon>
        <taxon>Haladaptataceae</taxon>
        <taxon>Haladaptatus</taxon>
    </lineage>
</organism>
<feature type="region of interest" description="Disordered" evidence="1">
    <location>
        <begin position="20"/>
        <end position="52"/>
    </location>
</feature>
<dbReference type="STRING" id="797209.GCA_000376445_03018"/>
<dbReference type="RefSeq" id="WP_007981860.1">
    <property type="nucleotide sequence ID" value="NZ_AEMG01000019.1"/>
</dbReference>
<evidence type="ECO:0000313" key="5">
    <source>
        <dbReference type="Proteomes" id="UP000184203"/>
    </source>
</evidence>
<reference evidence="5" key="3">
    <citation type="submission" date="2016-11" db="EMBL/GenBank/DDBJ databases">
        <authorList>
            <person name="Varghese N."/>
            <person name="Submissions S."/>
        </authorList>
    </citation>
    <scope>NUCLEOTIDE SEQUENCE [LARGE SCALE GENOMIC DNA]</scope>
    <source>
        <strain evidence="5">DX253</strain>
    </source>
</reference>